<name>A0A8J7WNS0_9ACTN</name>
<dbReference type="PROSITE" id="PS50043">
    <property type="entry name" value="HTH_LUXR_2"/>
    <property type="match status" value="1"/>
</dbReference>
<dbReference type="InterPro" id="IPR000792">
    <property type="entry name" value="Tscrpt_reg_LuxR_C"/>
</dbReference>
<dbReference type="EMBL" id="JAGSXH010000100">
    <property type="protein sequence ID" value="MBS2965771.1"/>
    <property type="molecule type" value="Genomic_DNA"/>
</dbReference>
<dbReference type="Gene3D" id="1.10.10.10">
    <property type="entry name" value="Winged helix-like DNA-binding domain superfamily/Winged helix DNA-binding domain"/>
    <property type="match status" value="1"/>
</dbReference>
<accession>A0A8J7WNS0</accession>
<dbReference type="GO" id="GO:0003677">
    <property type="term" value="F:DNA binding"/>
    <property type="evidence" value="ECO:0007669"/>
    <property type="project" value="InterPro"/>
</dbReference>
<feature type="domain" description="HTH luxR-type" evidence="1">
    <location>
        <begin position="289"/>
        <end position="348"/>
    </location>
</feature>
<proteinExistence type="predicted"/>
<evidence type="ECO:0000259" key="1">
    <source>
        <dbReference type="PROSITE" id="PS50043"/>
    </source>
</evidence>
<gene>
    <name evidence="2" type="ORF">KGA66_22150</name>
</gene>
<evidence type="ECO:0000313" key="3">
    <source>
        <dbReference type="Proteomes" id="UP000677913"/>
    </source>
</evidence>
<dbReference type="InterPro" id="IPR016032">
    <property type="entry name" value="Sig_transdc_resp-reg_C-effctor"/>
</dbReference>
<dbReference type="CDD" id="cd06170">
    <property type="entry name" value="LuxR_C_like"/>
    <property type="match status" value="1"/>
</dbReference>
<dbReference type="SMART" id="SM00421">
    <property type="entry name" value="HTH_LUXR"/>
    <property type="match status" value="1"/>
</dbReference>
<dbReference type="Pfam" id="PF00196">
    <property type="entry name" value="GerE"/>
    <property type="match status" value="1"/>
</dbReference>
<dbReference type="AlphaFoldDB" id="A0A8J7WNS0"/>
<dbReference type="PANTHER" id="PTHR34293">
    <property type="entry name" value="HTH-TYPE TRANSCRIPTIONAL REGULATOR TRMBL2"/>
    <property type="match status" value="1"/>
</dbReference>
<protein>
    <submittedName>
        <fullName evidence="2">Helix-turn-helix transcriptional regulator</fullName>
    </submittedName>
</protein>
<dbReference type="GO" id="GO:0006355">
    <property type="term" value="P:regulation of DNA-templated transcription"/>
    <property type="evidence" value="ECO:0007669"/>
    <property type="project" value="InterPro"/>
</dbReference>
<sequence length="368" mass="40644">MDSLEAAASEVRHDVLEEWLATVPRSLGDLTPADIRVYRHAVRRTRIDPRQSIPELGVSSAEVAASCERLRHVCLLVRGTGRGDLVPVSLELARRRLNEPLTSEIKAREQRIDENNRLIKGLAELFTDASEPGSEVAGIDVVQDPDKAHELLFRAARNCTEEALTTHVGSQTDVGLLEQSAETAVAMLSRRVRQRMIYQHISRSSLGMRSFIRTVTRYGGLVRTTSESFESIAVFDRSTAFIPMERNGVASGIVVITHEAVVRYLCRGFERLWSGAMPFTEELATHELALRDNRMLLMRLMAAGLKDEAIANRLGISTRTCRRHMAALLEALGASSRFQAGVKAGQLGLLRLNDSAQSGAGTWINAHP</sequence>
<evidence type="ECO:0000313" key="2">
    <source>
        <dbReference type="EMBL" id="MBS2965771.1"/>
    </source>
</evidence>
<dbReference type="InterPro" id="IPR051797">
    <property type="entry name" value="TrmB-like"/>
</dbReference>
<dbReference type="RefSeq" id="WP_211470178.1">
    <property type="nucleotide sequence ID" value="NZ_JAGSXH010000100.1"/>
</dbReference>
<dbReference type="SUPFAM" id="SSF46894">
    <property type="entry name" value="C-terminal effector domain of the bipartite response regulators"/>
    <property type="match status" value="1"/>
</dbReference>
<organism evidence="2 3">
    <name type="scientific">Actinocrinis puniceicyclus</name>
    <dbReference type="NCBI Taxonomy" id="977794"/>
    <lineage>
        <taxon>Bacteria</taxon>
        <taxon>Bacillati</taxon>
        <taxon>Actinomycetota</taxon>
        <taxon>Actinomycetes</taxon>
        <taxon>Catenulisporales</taxon>
        <taxon>Actinospicaceae</taxon>
        <taxon>Actinocrinis</taxon>
    </lineage>
</organism>
<keyword evidence="3" id="KW-1185">Reference proteome</keyword>
<dbReference type="Proteomes" id="UP000677913">
    <property type="component" value="Unassembled WGS sequence"/>
</dbReference>
<reference evidence="2" key="1">
    <citation type="submission" date="2021-04" db="EMBL/GenBank/DDBJ databases">
        <title>Genome based classification of Actinospica acidithermotolerans sp. nov., an actinobacterium isolated from an Indonesian hot spring.</title>
        <authorList>
            <person name="Kusuma A.B."/>
            <person name="Putra K.E."/>
            <person name="Nafisah S."/>
            <person name="Loh J."/>
            <person name="Nouioui I."/>
            <person name="Goodfellow M."/>
        </authorList>
    </citation>
    <scope>NUCLEOTIDE SEQUENCE</scope>
    <source>
        <strain evidence="2">DSM 45618</strain>
    </source>
</reference>
<comment type="caution">
    <text evidence="2">The sequence shown here is derived from an EMBL/GenBank/DDBJ whole genome shotgun (WGS) entry which is preliminary data.</text>
</comment>
<dbReference type="InterPro" id="IPR036388">
    <property type="entry name" value="WH-like_DNA-bd_sf"/>
</dbReference>
<dbReference type="PANTHER" id="PTHR34293:SF1">
    <property type="entry name" value="HTH-TYPE TRANSCRIPTIONAL REGULATOR TRMBL2"/>
    <property type="match status" value="1"/>
</dbReference>